<sequence length="147" mass="16275">MYIISTMKPVKQNILSMIAVALFAILSAIVEGSFVYDYGAELGQVAESEKVFTAHDFADNPLYQSRESTADATLLTRRSGRQVSLRTSRSGSLQGYGGRSSATFKQATPLATKIARSTICIHCGFPLPLVYQKPKEYYVYTLERMLC</sequence>
<dbReference type="AlphaFoldDB" id="D9S3W1"/>
<protein>
    <submittedName>
        <fullName evidence="1">Uncharacterized protein</fullName>
    </submittedName>
</protein>
<dbReference type="RefSeq" id="WP_014546363.1">
    <property type="nucleotide sequence ID" value="NC_017448.1"/>
</dbReference>
<reference evidence="2" key="1">
    <citation type="submission" date="2010-08" db="EMBL/GenBank/DDBJ databases">
        <title>Complete sequence of Fibrobacter succinogenes subsp. succinogenes S85.</title>
        <authorList>
            <person name="Durkin A.S."/>
            <person name="Nelson K.E."/>
            <person name="Morrison M."/>
            <person name="Forsberg C.W."/>
            <person name="Wilson D.B."/>
            <person name="Russell J.B."/>
            <person name="Cann I.K.O."/>
            <person name="Mackie R.I."/>
            <person name="White B.A."/>
        </authorList>
    </citation>
    <scope>NUCLEOTIDE SEQUENCE [LARGE SCALE GENOMIC DNA]</scope>
    <source>
        <strain evidence="2">ATCC 19169 / S85</strain>
    </source>
</reference>
<proteinExistence type="predicted"/>
<dbReference type="STRING" id="59374.FSU_2185"/>
<gene>
    <name evidence="1" type="ordered locus">FSU_2185</name>
</gene>
<dbReference type="Proteomes" id="UP000000517">
    <property type="component" value="Chromosome"/>
</dbReference>
<evidence type="ECO:0000313" key="1">
    <source>
        <dbReference type="EMBL" id="ADL26120.1"/>
    </source>
</evidence>
<dbReference type="HOGENOM" id="CLU_1765305_0_0_0"/>
<accession>D9S3W1</accession>
<dbReference type="EMBL" id="CP002158">
    <property type="protein sequence ID" value="ADL26120.1"/>
    <property type="molecule type" value="Genomic_DNA"/>
</dbReference>
<organism evidence="1 2">
    <name type="scientific">Fibrobacter succinogenes (strain ATCC 19169 / S85)</name>
    <dbReference type="NCBI Taxonomy" id="59374"/>
    <lineage>
        <taxon>Bacteria</taxon>
        <taxon>Pseudomonadati</taxon>
        <taxon>Fibrobacterota</taxon>
        <taxon>Fibrobacteria</taxon>
        <taxon>Fibrobacterales</taxon>
        <taxon>Fibrobacteraceae</taxon>
        <taxon>Fibrobacter</taxon>
    </lineage>
</organism>
<name>D9S3W1_FIBSS</name>
<dbReference type="KEGG" id="fsc:FSU_2185"/>
<evidence type="ECO:0000313" key="2">
    <source>
        <dbReference type="Proteomes" id="UP000000517"/>
    </source>
</evidence>